<keyword evidence="3" id="KW-1185">Reference proteome</keyword>
<organism evidence="2 3">
    <name type="scientific">Chelonia mydas</name>
    <name type="common">Green sea-turtle</name>
    <name type="synonym">Chelonia agassizi</name>
    <dbReference type="NCBI Taxonomy" id="8469"/>
    <lineage>
        <taxon>Eukaryota</taxon>
        <taxon>Metazoa</taxon>
        <taxon>Chordata</taxon>
        <taxon>Craniata</taxon>
        <taxon>Vertebrata</taxon>
        <taxon>Euteleostomi</taxon>
        <taxon>Archelosauria</taxon>
        <taxon>Testudinata</taxon>
        <taxon>Testudines</taxon>
        <taxon>Cryptodira</taxon>
        <taxon>Durocryptodira</taxon>
        <taxon>Americhelydia</taxon>
        <taxon>Chelonioidea</taxon>
        <taxon>Cheloniidae</taxon>
        <taxon>Chelonia</taxon>
    </lineage>
</organism>
<proteinExistence type="predicted"/>
<name>M7BG73_CHEMY</name>
<gene>
    <name evidence="2" type="ORF">UY3_15688</name>
</gene>
<dbReference type="Pfam" id="PF23227">
    <property type="entry name" value="HEAT_MROH2B_C"/>
    <property type="match status" value="1"/>
</dbReference>
<sequence>MLWAGPGVKIVSGQQENCGAGNQGTKTVHEPCMNPSDMDEAALRKDIGTLFPALHSMETEQGRGRGDLCQSLHSGPDSLIQQEAVHSPGANPAEHKPTGEYGTMAKAAKAGECLLASAEPAGTLCIETHDPSVLHSVGQKVREALAYFIRTMGVHGLLEKSASRSLIDFLVHQCTLILNSTEEADGRRTMELEVRQLCSSTLQSLGDSPRMASEILRGKDWAWLQNPDQQHALLAISYLGTCSRGSALPAQERSRAVRASARFLMFYRFKANTEVSSTDPAAPRLAKENSGLRQASMELFGHLSKFVSKTSSLFRAEVEKSMGTLLIHLQDGNPQVTQDFSIFSSSTEGKRLEAPAPELYY</sequence>
<reference evidence="3" key="1">
    <citation type="journal article" date="2013" name="Nat. Genet.">
        <title>The draft genomes of soft-shell turtle and green sea turtle yield insights into the development and evolution of the turtle-specific body plan.</title>
        <authorList>
            <person name="Wang Z."/>
            <person name="Pascual-Anaya J."/>
            <person name="Zadissa A."/>
            <person name="Li W."/>
            <person name="Niimura Y."/>
            <person name="Huang Z."/>
            <person name="Li C."/>
            <person name="White S."/>
            <person name="Xiong Z."/>
            <person name="Fang D."/>
            <person name="Wang B."/>
            <person name="Ming Y."/>
            <person name="Chen Y."/>
            <person name="Zheng Y."/>
            <person name="Kuraku S."/>
            <person name="Pignatelli M."/>
            <person name="Herrero J."/>
            <person name="Beal K."/>
            <person name="Nozawa M."/>
            <person name="Li Q."/>
            <person name="Wang J."/>
            <person name="Zhang H."/>
            <person name="Yu L."/>
            <person name="Shigenobu S."/>
            <person name="Wang J."/>
            <person name="Liu J."/>
            <person name="Flicek P."/>
            <person name="Searle S."/>
            <person name="Wang J."/>
            <person name="Kuratani S."/>
            <person name="Yin Y."/>
            <person name="Aken B."/>
            <person name="Zhang G."/>
            <person name="Irie N."/>
        </authorList>
    </citation>
    <scope>NUCLEOTIDE SEQUENCE [LARGE SCALE GENOMIC DNA]</scope>
</reference>
<evidence type="ECO:0000313" key="3">
    <source>
        <dbReference type="Proteomes" id="UP000031443"/>
    </source>
</evidence>
<protein>
    <recommendedName>
        <fullName evidence="1">Maestro/Maestro-like HEAT-repeats domain-containing protein</fullName>
    </recommendedName>
</protein>
<evidence type="ECO:0000259" key="1">
    <source>
        <dbReference type="Pfam" id="PF23227"/>
    </source>
</evidence>
<accession>M7BG73</accession>
<dbReference type="Proteomes" id="UP000031443">
    <property type="component" value="Unassembled WGS sequence"/>
</dbReference>
<dbReference type="EMBL" id="KB572555">
    <property type="protein sequence ID" value="EMP27227.1"/>
    <property type="molecule type" value="Genomic_DNA"/>
</dbReference>
<dbReference type="InterPro" id="IPR055406">
    <property type="entry name" value="HEAT_Maestro"/>
</dbReference>
<feature type="domain" description="Maestro/Maestro-like HEAT-repeats" evidence="1">
    <location>
        <begin position="282"/>
        <end position="339"/>
    </location>
</feature>
<evidence type="ECO:0000313" key="2">
    <source>
        <dbReference type="EMBL" id="EMP27227.1"/>
    </source>
</evidence>
<dbReference type="AlphaFoldDB" id="M7BG73"/>